<dbReference type="PROSITE" id="PS50262">
    <property type="entry name" value="G_PROTEIN_RECEP_F1_2"/>
    <property type="match status" value="1"/>
</dbReference>
<dbReference type="SUPFAM" id="SSF81321">
    <property type="entry name" value="Family A G protein-coupled receptor-like"/>
    <property type="match status" value="1"/>
</dbReference>
<name>A0A8D2L3Z4_VARKO</name>
<accession>A0A8D2L3Z4</accession>
<keyword evidence="5 12" id="KW-0812">Transmembrane</keyword>
<proteinExistence type="inferred from homology"/>
<organism evidence="15 16">
    <name type="scientific">Varanus komodoensis</name>
    <name type="common">Komodo dragon</name>
    <dbReference type="NCBI Taxonomy" id="61221"/>
    <lineage>
        <taxon>Eukaryota</taxon>
        <taxon>Metazoa</taxon>
        <taxon>Chordata</taxon>
        <taxon>Craniata</taxon>
        <taxon>Vertebrata</taxon>
        <taxon>Euteleostomi</taxon>
        <taxon>Lepidosauria</taxon>
        <taxon>Squamata</taxon>
        <taxon>Bifurcata</taxon>
        <taxon>Unidentata</taxon>
        <taxon>Episquamata</taxon>
        <taxon>Toxicofera</taxon>
        <taxon>Anguimorpha</taxon>
        <taxon>Paleoanguimorpha</taxon>
        <taxon>Varanoidea</taxon>
        <taxon>Varanidae</taxon>
        <taxon>Varanus</taxon>
    </lineage>
</organism>
<evidence type="ECO:0000256" key="10">
    <source>
        <dbReference type="ARBA" id="ARBA00023170"/>
    </source>
</evidence>
<feature type="domain" description="G-protein coupled receptors family 1 profile" evidence="14">
    <location>
        <begin position="46"/>
        <end position="294"/>
    </location>
</feature>
<keyword evidence="4 13" id="KW-0716">Sensory transduction</keyword>
<keyword evidence="10 12" id="KW-0675">Receptor</keyword>
<dbReference type="PRINTS" id="PR00245">
    <property type="entry name" value="OLFACTORYR"/>
</dbReference>
<keyword evidence="9 13" id="KW-0472">Membrane</keyword>
<dbReference type="InterPro" id="IPR000276">
    <property type="entry name" value="GPCR_Rhodpsn"/>
</dbReference>
<dbReference type="InterPro" id="IPR017452">
    <property type="entry name" value="GPCR_Rhodpsn_7TM"/>
</dbReference>
<evidence type="ECO:0000256" key="12">
    <source>
        <dbReference type="RuleBase" id="RU000688"/>
    </source>
</evidence>
<dbReference type="InterPro" id="IPR000725">
    <property type="entry name" value="Olfact_rcpt"/>
</dbReference>
<keyword evidence="3 13" id="KW-1003">Cell membrane</keyword>
<evidence type="ECO:0000256" key="3">
    <source>
        <dbReference type="ARBA" id="ARBA00022475"/>
    </source>
</evidence>
<feature type="transmembrane region" description="Helical" evidence="13">
    <location>
        <begin position="30"/>
        <end position="52"/>
    </location>
</feature>
<evidence type="ECO:0000256" key="9">
    <source>
        <dbReference type="ARBA" id="ARBA00023136"/>
    </source>
</evidence>
<dbReference type="OMA" id="CFIFVTI"/>
<dbReference type="Gene3D" id="1.20.1070.10">
    <property type="entry name" value="Rhodopsin 7-helix transmembrane proteins"/>
    <property type="match status" value="1"/>
</dbReference>
<feature type="transmembrane region" description="Helical" evidence="13">
    <location>
        <begin position="201"/>
        <end position="225"/>
    </location>
</feature>
<dbReference type="FunFam" id="1.20.1070.10:FF:000037">
    <property type="entry name" value="Olfactory receptor"/>
    <property type="match status" value="1"/>
</dbReference>
<evidence type="ECO:0000313" key="16">
    <source>
        <dbReference type="Proteomes" id="UP000694545"/>
    </source>
</evidence>
<reference evidence="15" key="1">
    <citation type="submission" date="2025-08" db="UniProtKB">
        <authorList>
            <consortium name="Ensembl"/>
        </authorList>
    </citation>
    <scope>IDENTIFICATION</scope>
</reference>
<comment type="function">
    <text evidence="1">Odorant receptor.</text>
</comment>
<keyword evidence="16" id="KW-1185">Reference proteome</keyword>
<dbReference type="CDD" id="cd15227">
    <property type="entry name" value="7tmA_OR14-like"/>
    <property type="match status" value="1"/>
</dbReference>
<evidence type="ECO:0000256" key="7">
    <source>
        <dbReference type="ARBA" id="ARBA00022989"/>
    </source>
</evidence>
<gene>
    <name evidence="15" type="primary">LOC123020179</name>
</gene>
<evidence type="ECO:0000256" key="8">
    <source>
        <dbReference type="ARBA" id="ARBA00023040"/>
    </source>
</evidence>
<evidence type="ECO:0000256" key="1">
    <source>
        <dbReference type="ARBA" id="ARBA00002936"/>
    </source>
</evidence>
<keyword evidence="8 12" id="KW-0297">G-protein coupled receptor</keyword>
<keyword evidence="7 13" id="KW-1133">Transmembrane helix</keyword>
<dbReference type="InterPro" id="IPR050516">
    <property type="entry name" value="Olfactory_GPCR"/>
</dbReference>
<dbReference type="PRINTS" id="PR00237">
    <property type="entry name" value="GPCRRHODOPSN"/>
</dbReference>
<dbReference type="Proteomes" id="UP000694545">
    <property type="component" value="Unplaced"/>
</dbReference>
<dbReference type="PANTHER" id="PTHR26452">
    <property type="entry name" value="OLFACTORY RECEPTOR"/>
    <property type="match status" value="1"/>
</dbReference>
<feature type="transmembrane region" description="Helical" evidence="13">
    <location>
        <begin position="276"/>
        <end position="294"/>
    </location>
</feature>
<protein>
    <recommendedName>
        <fullName evidence="13">Olfactory receptor</fullName>
    </recommendedName>
</protein>
<dbReference type="AlphaFoldDB" id="A0A8D2L3Z4"/>
<keyword evidence="6 13" id="KW-0552">Olfaction</keyword>
<dbReference type="GO" id="GO:0004930">
    <property type="term" value="F:G protein-coupled receptor activity"/>
    <property type="evidence" value="ECO:0007669"/>
    <property type="project" value="UniProtKB-KW"/>
</dbReference>
<comment type="similarity">
    <text evidence="12">Belongs to the G-protein coupled receptor 1 family.</text>
</comment>
<evidence type="ECO:0000256" key="11">
    <source>
        <dbReference type="ARBA" id="ARBA00023224"/>
    </source>
</evidence>
<feature type="transmembrane region" description="Helical" evidence="13">
    <location>
        <begin position="103"/>
        <end position="125"/>
    </location>
</feature>
<comment type="subcellular location">
    <subcellularLocation>
        <location evidence="2 13">Cell membrane</location>
        <topology evidence="2 13">Multi-pass membrane protein</topology>
    </subcellularLocation>
</comment>
<dbReference type="Ensembl" id="ENSVKKT00000016750.1">
    <property type="protein sequence ID" value="ENSVKKP00000016353.1"/>
    <property type="gene ID" value="ENSVKKG00000011158.1"/>
</dbReference>
<feature type="transmembrane region" description="Helical" evidence="13">
    <location>
        <begin position="146"/>
        <end position="163"/>
    </location>
</feature>
<evidence type="ECO:0000256" key="4">
    <source>
        <dbReference type="ARBA" id="ARBA00022606"/>
    </source>
</evidence>
<sequence>MLHKEQDRVNESSLSGFLLLELSDVRELQILHFIGFLVFYLAAVAGNLLIISAVVSDPHLHTPMYFFLMNLAIQDVGQVSVVFPKAMANSLMSLRHISYPGCVVQVLFFIFLMSSDLFLLTVMAYDRYVAICDPLHYEMLMNKQSCIQMVSAVWVSSFFYGVLHTGGTFATPFCSNDINQFFCEIPALLKLACSDFHLAEVWVLLASSSIGLGCFIFIVVTYVYIFTAVLRIPSVQGRQKAFSTCLPHLGVFSLYAFSVYFAYLKPTSDSASFLDLAFTMIYSMVPPLMNPVIYSMRNKEMKHALAKQLCLRHCFRPNFSVLVLQR</sequence>
<dbReference type="PROSITE" id="PS00237">
    <property type="entry name" value="G_PROTEIN_RECEP_F1_1"/>
    <property type="match status" value="1"/>
</dbReference>
<evidence type="ECO:0000256" key="5">
    <source>
        <dbReference type="ARBA" id="ARBA00022692"/>
    </source>
</evidence>
<dbReference type="Pfam" id="PF13853">
    <property type="entry name" value="7tm_4"/>
    <property type="match status" value="1"/>
</dbReference>
<evidence type="ECO:0000256" key="13">
    <source>
        <dbReference type="RuleBase" id="RU363047"/>
    </source>
</evidence>
<dbReference type="GO" id="GO:0005886">
    <property type="term" value="C:plasma membrane"/>
    <property type="evidence" value="ECO:0007669"/>
    <property type="project" value="UniProtKB-SubCell"/>
</dbReference>
<keyword evidence="11 12" id="KW-0807">Transducer</keyword>
<reference evidence="15" key="2">
    <citation type="submission" date="2025-09" db="UniProtKB">
        <authorList>
            <consortium name="Ensembl"/>
        </authorList>
    </citation>
    <scope>IDENTIFICATION</scope>
</reference>
<evidence type="ECO:0000256" key="2">
    <source>
        <dbReference type="ARBA" id="ARBA00004651"/>
    </source>
</evidence>
<dbReference type="GO" id="GO:0004984">
    <property type="term" value="F:olfactory receptor activity"/>
    <property type="evidence" value="ECO:0007669"/>
    <property type="project" value="InterPro"/>
</dbReference>
<evidence type="ECO:0000313" key="15">
    <source>
        <dbReference type="Ensembl" id="ENSVKKP00000016353.1"/>
    </source>
</evidence>
<evidence type="ECO:0000259" key="14">
    <source>
        <dbReference type="PROSITE" id="PS50262"/>
    </source>
</evidence>
<feature type="transmembrane region" description="Helical" evidence="13">
    <location>
        <begin position="246"/>
        <end position="264"/>
    </location>
</feature>
<evidence type="ECO:0000256" key="6">
    <source>
        <dbReference type="ARBA" id="ARBA00022725"/>
    </source>
</evidence>